<organism evidence="7 8">
    <name type="scientific">Chitinophaga hostae</name>
    <dbReference type="NCBI Taxonomy" id="2831022"/>
    <lineage>
        <taxon>Bacteria</taxon>
        <taxon>Pseudomonadati</taxon>
        <taxon>Bacteroidota</taxon>
        <taxon>Chitinophagia</taxon>
        <taxon>Chitinophagales</taxon>
        <taxon>Chitinophagaceae</taxon>
        <taxon>Chitinophaga</taxon>
    </lineage>
</organism>
<dbReference type="PANTHER" id="PTHR30461">
    <property type="entry name" value="DNA-INVERTASE FROM LAMBDOID PROPHAGE"/>
    <property type="match status" value="1"/>
</dbReference>
<dbReference type="RefSeq" id="WP_211972763.1">
    <property type="nucleotide sequence ID" value="NZ_CBFHAM010000001.1"/>
</dbReference>
<dbReference type="InterPro" id="IPR050639">
    <property type="entry name" value="SSR_resolvase"/>
</dbReference>
<proteinExistence type="predicted"/>
<evidence type="ECO:0000313" key="8">
    <source>
        <dbReference type="Proteomes" id="UP000676386"/>
    </source>
</evidence>
<gene>
    <name evidence="7" type="ORF">KE626_10090</name>
</gene>
<dbReference type="Gene3D" id="3.90.1750.20">
    <property type="entry name" value="Putative Large Serine Recombinase, Chain B, Domain 2"/>
    <property type="match status" value="1"/>
</dbReference>
<dbReference type="InterPro" id="IPR036162">
    <property type="entry name" value="Resolvase-like_N_sf"/>
</dbReference>
<dbReference type="SUPFAM" id="SSF53041">
    <property type="entry name" value="Resolvase-like"/>
    <property type="match status" value="1"/>
</dbReference>
<dbReference type="PROSITE" id="PS00397">
    <property type="entry name" value="RECOMBINASES_1"/>
    <property type="match status" value="1"/>
</dbReference>
<protein>
    <submittedName>
        <fullName evidence="7">Recombinase family protein</fullName>
    </submittedName>
</protein>
<dbReference type="Pfam" id="PF00239">
    <property type="entry name" value="Resolvase"/>
    <property type="match status" value="1"/>
</dbReference>
<evidence type="ECO:0000256" key="2">
    <source>
        <dbReference type="ARBA" id="ARBA00023125"/>
    </source>
</evidence>
<accession>A0ABS5IXU1</accession>
<evidence type="ECO:0000313" key="7">
    <source>
        <dbReference type="EMBL" id="MBS0027658.1"/>
    </source>
</evidence>
<dbReference type="EMBL" id="JAGTXB010000004">
    <property type="protein sequence ID" value="MBS0027658.1"/>
    <property type="molecule type" value="Genomic_DNA"/>
</dbReference>
<evidence type="ECO:0000259" key="5">
    <source>
        <dbReference type="PROSITE" id="PS51736"/>
    </source>
</evidence>
<dbReference type="InterPro" id="IPR011109">
    <property type="entry name" value="DNA_bind_recombinase_dom"/>
</dbReference>
<dbReference type="InterPro" id="IPR006119">
    <property type="entry name" value="Resolv_N"/>
</dbReference>
<feature type="active site" description="O-(5'-phospho-DNA)-serine intermediate" evidence="4">
    <location>
        <position position="11"/>
    </location>
</feature>
<dbReference type="InterPro" id="IPR006118">
    <property type="entry name" value="Recombinase_CS"/>
</dbReference>
<dbReference type="CDD" id="cd00338">
    <property type="entry name" value="Ser_Recombinase"/>
    <property type="match status" value="1"/>
</dbReference>
<dbReference type="PANTHER" id="PTHR30461:SF2">
    <property type="entry name" value="SERINE RECOMBINASE PINE-RELATED"/>
    <property type="match status" value="1"/>
</dbReference>
<dbReference type="PROSITE" id="PS51737">
    <property type="entry name" value="RECOMBINASE_DNA_BIND"/>
    <property type="match status" value="1"/>
</dbReference>
<feature type="domain" description="Recombinase" evidence="6">
    <location>
        <begin position="159"/>
        <end position="269"/>
    </location>
</feature>
<keyword evidence="8" id="KW-1185">Reference proteome</keyword>
<dbReference type="SMART" id="SM00857">
    <property type="entry name" value="Resolvase"/>
    <property type="match status" value="1"/>
</dbReference>
<dbReference type="Gene3D" id="3.40.50.1390">
    <property type="entry name" value="Resolvase, N-terminal catalytic domain"/>
    <property type="match status" value="1"/>
</dbReference>
<dbReference type="Proteomes" id="UP000676386">
    <property type="component" value="Unassembled WGS sequence"/>
</dbReference>
<keyword evidence="3" id="KW-0233">DNA recombination</keyword>
<evidence type="ECO:0000256" key="4">
    <source>
        <dbReference type="PROSITE-ProRule" id="PRU10137"/>
    </source>
</evidence>
<evidence type="ECO:0000259" key="6">
    <source>
        <dbReference type="PROSITE" id="PS51737"/>
    </source>
</evidence>
<keyword evidence="1" id="KW-0229">DNA integration</keyword>
<name>A0ABS5IXU1_9BACT</name>
<evidence type="ECO:0000256" key="3">
    <source>
        <dbReference type="ARBA" id="ARBA00023172"/>
    </source>
</evidence>
<reference evidence="7 8" key="1">
    <citation type="submission" date="2021-04" db="EMBL/GenBank/DDBJ databases">
        <title>Chitinophaga sp. nov., isolated from the rhizosphere soil.</title>
        <authorList>
            <person name="He S."/>
        </authorList>
    </citation>
    <scope>NUCLEOTIDE SEQUENCE [LARGE SCALE GENOMIC DNA]</scope>
    <source>
        <strain evidence="7 8">2R12</strain>
    </source>
</reference>
<dbReference type="PROSITE" id="PS51736">
    <property type="entry name" value="RECOMBINASES_3"/>
    <property type="match status" value="1"/>
</dbReference>
<comment type="caution">
    <text evidence="7">The sequence shown here is derived from an EMBL/GenBank/DDBJ whole genome shotgun (WGS) entry which is preliminary data.</text>
</comment>
<keyword evidence="2" id="KW-0238">DNA-binding</keyword>
<dbReference type="Pfam" id="PF07508">
    <property type="entry name" value="Recombinase"/>
    <property type="match status" value="1"/>
</dbReference>
<sequence>MKSAYLYVRVSTDEQKKKGYSLVEQEDRLLKHCEFNDIKIKGIFREDFSAKDFNRPEWKKLIKIIRKNKHRPSENILFIKWDRFSRSIEYAYQMIRTLRDLNVQAMAIDQPIDFDIPESIVMLAVYLSIPEAENCRRGLTTSDGIRRAKKMGKWPTKAPVGYTNRTAPDGKKFIMPKHPEAEYIKWSFEQLATGTCTISQVMKIAHIKGLQCGRSHFWRIVRNPIYCGIIKIPAGRNEEEQYVKGIHEPLISEALFFQVQSLTNKKNNKLESKEALKSVFPLRGLLSCPWCGGKLTGSISQGKHSKYAYYHCLGNRCKGRFRAEVLNNNYEEKLKHIRLRPAAHELFNLILEDENIFTRQREYSDHRKEILSQISTQELEISKARKFFLNGKIDYDDFVKLKQESNEILIQLNIQLCNVTTKLEDCKQNNNVWPYADLNILRSYKEQDLRGKRDIISLFTPASINPFTKDFDVIHVDKVLSLITEYCE</sequence>
<evidence type="ECO:0000256" key="1">
    <source>
        <dbReference type="ARBA" id="ARBA00022908"/>
    </source>
</evidence>
<dbReference type="InterPro" id="IPR038109">
    <property type="entry name" value="DNA_bind_recomb_sf"/>
</dbReference>
<feature type="domain" description="Resolvase/invertase-type recombinase catalytic" evidence="5">
    <location>
        <begin position="3"/>
        <end position="152"/>
    </location>
</feature>